<dbReference type="InterPro" id="IPR010982">
    <property type="entry name" value="Lambda_DNA-bd_dom_sf"/>
</dbReference>
<keyword evidence="2" id="KW-0472">Membrane</keyword>
<feature type="transmembrane region" description="Helical" evidence="2">
    <location>
        <begin position="113"/>
        <end position="134"/>
    </location>
</feature>
<dbReference type="AlphaFoldDB" id="A0A1Z4JBT5"/>
<dbReference type="PANTHER" id="PTHR34475">
    <property type="match status" value="1"/>
</dbReference>
<dbReference type="Pfam" id="PF13464">
    <property type="entry name" value="RodZ_C"/>
    <property type="match status" value="1"/>
</dbReference>
<dbReference type="GO" id="GO:0003677">
    <property type="term" value="F:DNA binding"/>
    <property type="evidence" value="ECO:0007669"/>
    <property type="project" value="InterPro"/>
</dbReference>
<evidence type="ECO:0000313" key="4">
    <source>
        <dbReference type="EMBL" id="BAY54201.1"/>
    </source>
</evidence>
<dbReference type="InterPro" id="IPR050400">
    <property type="entry name" value="Bact_Cytoskel_RodZ"/>
</dbReference>
<feature type="domain" description="Cytoskeleton protein RodZ-like C-terminal" evidence="3">
    <location>
        <begin position="182"/>
        <end position="246"/>
    </location>
</feature>
<keyword evidence="2" id="KW-0812">Transmembrane</keyword>
<dbReference type="Gene3D" id="1.10.260.40">
    <property type="entry name" value="lambda repressor-like DNA-binding domains"/>
    <property type="match status" value="1"/>
</dbReference>
<dbReference type="Pfam" id="PF13413">
    <property type="entry name" value="HTH_25"/>
    <property type="match status" value="1"/>
</dbReference>
<keyword evidence="5" id="KW-1185">Reference proteome</keyword>
<keyword evidence="2" id="KW-1133">Transmembrane helix</keyword>
<evidence type="ECO:0000313" key="5">
    <source>
        <dbReference type="Proteomes" id="UP000217895"/>
    </source>
</evidence>
<evidence type="ECO:0000256" key="2">
    <source>
        <dbReference type="SAM" id="Phobius"/>
    </source>
</evidence>
<dbReference type="Proteomes" id="UP000217895">
    <property type="component" value="Chromosome"/>
</dbReference>
<evidence type="ECO:0000259" key="3">
    <source>
        <dbReference type="Pfam" id="PF13464"/>
    </source>
</evidence>
<dbReference type="EMBL" id="AP018203">
    <property type="protein sequence ID" value="BAY54201.1"/>
    <property type="molecule type" value="Genomic_DNA"/>
</dbReference>
<evidence type="ECO:0000256" key="1">
    <source>
        <dbReference type="SAM" id="MobiDB-lite"/>
    </source>
</evidence>
<proteinExistence type="predicted"/>
<gene>
    <name evidence="4" type="ORF">NIES2135_10170</name>
</gene>
<name>A0A1Z4JBT5_LEPBY</name>
<sequence>MRQQTLQTNREQAERLAELGARLRDRRQAQEIPLERVAGTTCIQPRLLRAIEQGKIDELPEPVYIHSFIRQYADAIGLNGVQFASEFPTTGVMALPQIRAPWRSLPGAQLRPVHLYLLYLLLIVGAVNGLSYFLNRSVQSAVATIEMQKPPTVPMGPMFPAKQETGAKKVAPSSNKPVRVGMTLTAESWVRVTADDQVAYEGALPKGTQRTWTANKQVVVTAGDAGSVIVSYNESAGQPLGSPGEVEEKVFPPTPAMANANLP</sequence>
<protein>
    <submittedName>
        <fullName evidence="4">XRE family transcriptional regulator</fullName>
    </submittedName>
</protein>
<reference evidence="4 5" key="1">
    <citation type="submission" date="2017-06" db="EMBL/GenBank/DDBJ databases">
        <title>Genome sequencing of cyanobaciteial culture collection at National Institute for Environmental Studies (NIES).</title>
        <authorList>
            <person name="Hirose Y."/>
            <person name="Shimura Y."/>
            <person name="Fujisawa T."/>
            <person name="Nakamura Y."/>
            <person name="Kawachi M."/>
        </authorList>
    </citation>
    <scope>NUCLEOTIDE SEQUENCE [LARGE SCALE GENOMIC DNA]</scope>
    <source>
        <strain evidence="4 5">NIES-2135</strain>
    </source>
</reference>
<accession>A0A1Z4JBT5</accession>
<organism evidence="4 5">
    <name type="scientific">Leptolyngbya boryana NIES-2135</name>
    <dbReference type="NCBI Taxonomy" id="1973484"/>
    <lineage>
        <taxon>Bacteria</taxon>
        <taxon>Bacillati</taxon>
        <taxon>Cyanobacteriota</taxon>
        <taxon>Cyanophyceae</taxon>
        <taxon>Leptolyngbyales</taxon>
        <taxon>Leptolyngbyaceae</taxon>
        <taxon>Leptolyngbya group</taxon>
        <taxon>Leptolyngbya</taxon>
    </lineage>
</organism>
<dbReference type="PANTHER" id="PTHR34475:SF1">
    <property type="entry name" value="CYTOSKELETON PROTEIN RODZ"/>
    <property type="match status" value="1"/>
</dbReference>
<dbReference type="InterPro" id="IPR025194">
    <property type="entry name" value="RodZ-like_C"/>
</dbReference>
<feature type="region of interest" description="Disordered" evidence="1">
    <location>
        <begin position="235"/>
        <end position="263"/>
    </location>
</feature>